<accession>A0A402A6B0</accession>
<comment type="caution">
    <text evidence="1">The sequence shown here is derived from an EMBL/GenBank/DDBJ whole genome shotgun (WGS) entry which is preliminary data.</text>
</comment>
<dbReference type="SUPFAM" id="SSF53850">
    <property type="entry name" value="Periplasmic binding protein-like II"/>
    <property type="match status" value="1"/>
</dbReference>
<proteinExistence type="predicted"/>
<dbReference type="OrthoDB" id="9802896at2"/>
<reference evidence="2" key="1">
    <citation type="submission" date="2018-12" db="EMBL/GenBank/DDBJ databases">
        <title>Tengunoibacter tsumagoiensis gen. nov., sp. nov., Dictyobacter kobayashii sp. nov., D. alpinus sp. nov., and D. joshuensis sp. nov. and description of Dictyobacteraceae fam. nov. within the order Ktedonobacterales isolated from Tengu-no-mugimeshi.</title>
        <authorList>
            <person name="Wang C.M."/>
            <person name="Zheng Y."/>
            <person name="Sakai Y."/>
            <person name="Toyoda A."/>
            <person name="Minakuchi Y."/>
            <person name="Abe K."/>
            <person name="Yokota A."/>
            <person name="Yabe S."/>
        </authorList>
    </citation>
    <scope>NUCLEOTIDE SEQUENCE [LARGE SCALE GENOMIC DNA]</scope>
    <source>
        <strain evidence="2">Uno3</strain>
    </source>
</reference>
<keyword evidence="2" id="KW-1185">Reference proteome</keyword>
<dbReference type="Proteomes" id="UP000287352">
    <property type="component" value="Unassembled WGS sequence"/>
</dbReference>
<evidence type="ECO:0008006" key="3">
    <source>
        <dbReference type="Google" id="ProtNLM"/>
    </source>
</evidence>
<dbReference type="PANTHER" id="PTHR35841">
    <property type="entry name" value="PHOSPHONATES-BINDING PERIPLASMIC PROTEIN"/>
    <property type="match status" value="1"/>
</dbReference>
<dbReference type="AlphaFoldDB" id="A0A402A6B0"/>
<organism evidence="1 2">
    <name type="scientific">Tengunoibacter tsumagoiensis</name>
    <dbReference type="NCBI Taxonomy" id="2014871"/>
    <lineage>
        <taxon>Bacteria</taxon>
        <taxon>Bacillati</taxon>
        <taxon>Chloroflexota</taxon>
        <taxon>Ktedonobacteria</taxon>
        <taxon>Ktedonobacterales</taxon>
        <taxon>Dictyobacteraceae</taxon>
        <taxon>Tengunoibacter</taxon>
    </lineage>
</organism>
<gene>
    <name evidence="1" type="ORF">KTT_45290</name>
</gene>
<dbReference type="EMBL" id="BIFR01000002">
    <property type="protein sequence ID" value="GCE14670.1"/>
    <property type="molecule type" value="Genomic_DNA"/>
</dbReference>
<evidence type="ECO:0000313" key="2">
    <source>
        <dbReference type="Proteomes" id="UP000287352"/>
    </source>
</evidence>
<sequence length="271" mass="30080">MKISSQQQNGLRFANFLSPLMQETYQRIAEEVGRRLAITTSLHTGATLDEFEAGEADLGFLCGLLYVRLRQRSDCPVDILAAPVLSGERYQGRPIYFSDVIVRKASVYTSFDDLAGCRWAYNERASHSGCNVVSYSLLERKKDPNYFGSLLQTGSHLQSVQAVVEGEADAAAIDSHVLAVFLQRNPQIAADLRTIDVMGPSSVPPVVISKRIAPELKKQLQTIFLRLHQDEGLRPSLQAGLIEQFVAVEDKQYGDIESMLKKVEAVSFPFV</sequence>
<dbReference type="Gene3D" id="3.40.190.10">
    <property type="entry name" value="Periplasmic binding protein-like II"/>
    <property type="match status" value="2"/>
</dbReference>
<name>A0A402A6B0_9CHLR</name>
<dbReference type="RefSeq" id="WP_126582218.1">
    <property type="nucleotide sequence ID" value="NZ_BIFR01000002.1"/>
</dbReference>
<protein>
    <recommendedName>
        <fullName evidence="3">Phosphate ABC transporter substrate-binding protein</fullName>
    </recommendedName>
</protein>
<dbReference type="PANTHER" id="PTHR35841:SF1">
    <property type="entry name" value="PHOSPHONATES-BINDING PERIPLASMIC PROTEIN"/>
    <property type="match status" value="1"/>
</dbReference>
<dbReference type="Pfam" id="PF12974">
    <property type="entry name" value="Phosphonate-bd"/>
    <property type="match status" value="1"/>
</dbReference>
<evidence type="ECO:0000313" key="1">
    <source>
        <dbReference type="EMBL" id="GCE14670.1"/>
    </source>
</evidence>